<dbReference type="RefSeq" id="WP_143918061.1">
    <property type="nucleotide sequence ID" value="NZ_CANMIK010000036.1"/>
</dbReference>
<protein>
    <submittedName>
        <fullName evidence="1">Uncharacterized protein</fullName>
    </submittedName>
</protein>
<comment type="caution">
    <text evidence="1">The sequence shown here is derived from an EMBL/GenBank/DDBJ whole genome shotgun (WGS) entry which is preliminary data.</text>
</comment>
<evidence type="ECO:0000313" key="2">
    <source>
        <dbReference type="Proteomes" id="UP000318833"/>
    </source>
</evidence>
<accession>A0A554VEG3</accession>
<gene>
    <name evidence="1" type="ORF">FOF46_22915</name>
</gene>
<dbReference type="AlphaFoldDB" id="A0A554VEG3"/>
<keyword evidence="2" id="KW-1185">Reference proteome</keyword>
<organism evidence="1 2">
    <name type="scientific">Aquimarina algiphila</name>
    <dbReference type="NCBI Taxonomy" id="2047982"/>
    <lineage>
        <taxon>Bacteria</taxon>
        <taxon>Pseudomonadati</taxon>
        <taxon>Bacteroidota</taxon>
        <taxon>Flavobacteriia</taxon>
        <taxon>Flavobacteriales</taxon>
        <taxon>Flavobacteriaceae</taxon>
        <taxon>Aquimarina</taxon>
    </lineage>
</organism>
<dbReference type="Proteomes" id="UP000318833">
    <property type="component" value="Unassembled WGS sequence"/>
</dbReference>
<reference evidence="1 2" key="1">
    <citation type="submission" date="2019-07" db="EMBL/GenBank/DDBJ databases">
        <title>The draft genome sequence of Aquimarina algiphila M91.</title>
        <authorList>
            <person name="Meng X."/>
        </authorList>
    </citation>
    <scope>NUCLEOTIDE SEQUENCE [LARGE SCALE GENOMIC DNA]</scope>
    <source>
        <strain evidence="1 2">M91</strain>
    </source>
</reference>
<proteinExistence type="predicted"/>
<dbReference type="EMBL" id="VLNR01000061">
    <property type="protein sequence ID" value="TSE05418.1"/>
    <property type="molecule type" value="Genomic_DNA"/>
</dbReference>
<sequence length="186" mass="21365">MEDYNKIQYNEKLDFYRLNVAQSRSAIVLDTTFKDDSFIVSSGIVNYANDVVKTKKDMGKRTYDLLAFNDGMNKVISDKLLNLLIENEVIGFKTYPVDIKGVKEKYHGLQVIGKSGKYMKPEKKEDNDDYSFKGVKFDPETWDGSDIFFPEGTTALTITPRIKKILEENNITNIEIEHISDCLGFY</sequence>
<evidence type="ECO:0000313" key="1">
    <source>
        <dbReference type="EMBL" id="TSE05418.1"/>
    </source>
</evidence>
<name>A0A554VEG3_9FLAO</name>
<dbReference type="OrthoDB" id="1438753at2"/>